<keyword evidence="11" id="KW-0479">Metal-binding</keyword>
<evidence type="ECO:0000256" key="1">
    <source>
        <dbReference type="ARBA" id="ARBA00001954"/>
    </source>
</evidence>
<evidence type="ECO:0000256" key="7">
    <source>
        <dbReference type="ARBA" id="ARBA00031011"/>
    </source>
</evidence>
<protein>
    <recommendedName>
        <fullName evidence="5">2-oxoglutarate-dependent ethylene/succinate-forming enzyme</fullName>
        <ecNumber evidence="4">1.13.12.19</ecNumber>
        <ecNumber evidence="3">1.14.20.7</ecNumber>
    </recommendedName>
    <alternativeName>
        <fullName evidence="7">2-oxoglutarate dioxygenase (ethylene-forming)</fullName>
    </alternativeName>
    <alternativeName>
        <fullName evidence="8">2-oxoglutarate/L-arginine monooxygenase/decarboxylase (succinate-forming)</fullName>
    </alternativeName>
</protein>
<organism evidence="13 14">
    <name type="scientific">Tistlia consotensis USBA 355</name>
    <dbReference type="NCBI Taxonomy" id="560819"/>
    <lineage>
        <taxon>Bacteria</taxon>
        <taxon>Pseudomonadati</taxon>
        <taxon>Pseudomonadota</taxon>
        <taxon>Alphaproteobacteria</taxon>
        <taxon>Rhodospirillales</taxon>
        <taxon>Rhodovibrionaceae</taxon>
        <taxon>Tistlia</taxon>
    </lineage>
</organism>
<dbReference type="InterPro" id="IPR026992">
    <property type="entry name" value="DIOX_N"/>
</dbReference>
<dbReference type="EC" id="1.13.12.19" evidence="4"/>
<evidence type="ECO:0000256" key="11">
    <source>
        <dbReference type="RuleBase" id="RU003682"/>
    </source>
</evidence>
<keyword evidence="6" id="KW-0266">Ethylene biosynthesis</keyword>
<dbReference type="STRING" id="560819.SAMN05428998_101282"/>
<proteinExistence type="inferred from homology"/>
<feature type="domain" description="Fe2OG dioxygenase" evidence="12">
    <location>
        <begin position="179"/>
        <end position="286"/>
    </location>
</feature>
<evidence type="ECO:0000313" key="14">
    <source>
        <dbReference type="Proteomes" id="UP000192917"/>
    </source>
</evidence>
<dbReference type="InterPro" id="IPR050231">
    <property type="entry name" value="Iron_ascorbate_oxido_reductase"/>
</dbReference>
<keyword evidence="11" id="KW-0560">Oxidoreductase</keyword>
<comment type="catalytic activity">
    <reaction evidence="10">
        <text>L-arginine + 2-oxoglutarate + O2 = guanidine + L-glutamate 5-semialdehyde + succinate + CO2</text>
        <dbReference type="Rhea" id="RHEA:31535"/>
        <dbReference type="ChEBI" id="CHEBI:15379"/>
        <dbReference type="ChEBI" id="CHEBI:16526"/>
        <dbReference type="ChEBI" id="CHEBI:16810"/>
        <dbReference type="ChEBI" id="CHEBI:30031"/>
        <dbReference type="ChEBI" id="CHEBI:30087"/>
        <dbReference type="ChEBI" id="CHEBI:32682"/>
        <dbReference type="ChEBI" id="CHEBI:58066"/>
        <dbReference type="EC" id="1.14.20.7"/>
    </reaction>
</comment>
<dbReference type="GO" id="GO:0102276">
    <property type="term" value="F:2-oxoglutarate oxygenase/decarboxylase (ethylene-forming) activity"/>
    <property type="evidence" value="ECO:0007669"/>
    <property type="project" value="UniProtKB-EC"/>
</dbReference>
<dbReference type="Gene3D" id="2.60.120.330">
    <property type="entry name" value="B-lactam Antibiotic, Isopenicillin N Synthase, Chain"/>
    <property type="match status" value="1"/>
</dbReference>
<evidence type="ECO:0000256" key="9">
    <source>
        <dbReference type="ARBA" id="ARBA00047725"/>
    </source>
</evidence>
<dbReference type="Proteomes" id="UP000192917">
    <property type="component" value="Unassembled WGS sequence"/>
</dbReference>
<evidence type="ECO:0000256" key="4">
    <source>
        <dbReference type="ARBA" id="ARBA00012531"/>
    </source>
</evidence>
<dbReference type="PROSITE" id="PS51471">
    <property type="entry name" value="FE2OG_OXY"/>
    <property type="match status" value="1"/>
</dbReference>
<evidence type="ECO:0000259" key="12">
    <source>
        <dbReference type="PROSITE" id="PS51471"/>
    </source>
</evidence>
<sequence length="334" mass="36393">MSEAAVPLVDLSESREGPGRAVAAEAIRRACETIGFFAVTGHGVPQDVIAAARREALAFFARPREVKMQTPQPPERISRGYSWLGSRGLAFSLGNRTPPDLQESFAMGPVEPAPAALDGTEDARAFFAPNVWPAVQPGLQPAFEAYYRAMAELSAHVLQLFATALGLPRDHFDAEIDHHTSTMRAILYPPPPETVEEGQLRAGEHTDYGTLTIVRGDDVPGGLQVRTRAGAWIDVHPPAEGFVCNIGDLMMRWSNDHWLSNLHRVALPPAEAGNRARLTFAFFHNPNADALIEPIRGFYREGEAAKYPPARFGDLFLRKHLSAQTMKAAQGAGA</sequence>
<keyword evidence="14" id="KW-1185">Reference proteome</keyword>
<dbReference type="AlphaFoldDB" id="A0A1Y6B8L0"/>
<comment type="pathway">
    <text evidence="2">Alkene biosynthesis; ethylene biosynthesis via 2-oxoglutarate.</text>
</comment>
<dbReference type="Pfam" id="PF03171">
    <property type="entry name" value="2OG-FeII_Oxy"/>
    <property type="match status" value="1"/>
</dbReference>
<comment type="cofactor">
    <cofactor evidence="1">
        <name>Fe(2+)</name>
        <dbReference type="ChEBI" id="CHEBI:29033"/>
    </cofactor>
</comment>
<name>A0A1Y6B8L0_9PROT</name>
<dbReference type="InterPro" id="IPR027443">
    <property type="entry name" value="IPNS-like_sf"/>
</dbReference>
<dbReference type="EMBL" id="FWZX01000001">
    <property type="protein sequence ID" value="SME90057.1"/>
    <property type="molecule type" value="Genomic_DNA"/>
</dbReference>
<keyword evidence="11" id="KW-0408">Iron</keyword>
<comment type="catalytic activity">
    <reaction evidence="9">
        <text>2-oxoglutarate + O2 + 2 H(+) = ethene + 3 CO2 + H2O</text>
        <dbReference type="Rhea" id="RHEA:31523"/>
        <dbReference type="ChEBI" id="CHEBI:15377"/>
        <dbReference type="ChEBI" id="CHEBI:15378"/>
        <dbReference type="ChEBI" id="CHEBI:15379"/>
        <dbReference type="ChEBI" id="CHEBI:16526"/>
        <dbReference type="ChEBI" id="CHEBI:16810"/>
        <dbReference type="ChEBI" id="CHEBI:18153"/>
        <dbReference type="EC" id="1.13.12.19"/>
    </reaction>
</comment>
<evidence type="ECO:0000256" key="8">
    <source>
        <dbReference type="ARBA" id="ARBA00031282"/>
    </source>
</evidence>
<dbReference type="GO" id="GO:0046872">
    <property type="term" value="F:metal ion binding"/>
    <property type="evidence" value="ECO:0007669"/>
    <property type="project" value="UniProtKB-KW"/>
</dbReference>
<comment type="similarity">
    <text evidence="11">Belongs to the iron/ascorbate-dependent oxidoreductase family.</text>
</comment>
<dbReference type="SUPFAM" id="SSF51197">
    <property type="entry name" value="Clavaminate synthase-like"/>
    <property type="match status" value="1"/>
</dbReference>
<reference evidence="13 14" key="1">
    <citation type="submission" date="2017-04" db="EMBL/GenBank/DDBJ databases">
        <authorList>
            <person name="Afonso C.L."/>
            <person name="Miller P.J."/>
            <person name="Scott M.A."/>
            <person name="Spackman E."/>
            <person name="Goraichik I."/>
            <person name="Dimitrov K.M."/>
            <person name="Suarez D.L."/>
            <person name="Swayne D.E."/>
        </authorList>
    </citation>
    <scope>NUCLEOTIDE SEQUENCE [LARGE SCALE GENOMIC DNA]</scope>
    <source>
        <strain evidence="13 14">USBA 355</strain>
    </source>
</reference>
<evidence type="ECO:0000256" key="10">
    <source>
        <dbReference type="ARBA" id="ARBA00049359"/>
    </source>
</evidence>
<dbReference type="RefSeq" id="WP_085120637.1">
    <property type="nucleotide sequence ID" value="NZ_FWZX01000001.1"/>
</dbReference>
<evidence type="ECO:0000256" key="5">
    <source>
        <dbReference type="ARBA" id="ARBA00019045"/>
    </source>
</evidence>
<dbReference type="InterPro" id="IPR005123">
    <property type="entry name" value="Oxoglu/Fe-dep_dioxygenase_dom"/>
</dbReference>
<gene>
    <name evidence="13" type="ORF">SAMN05428998_101282</name>
</gene>
<evidence type="ECO:0000256" key="3">
    <source>
        <dbReference type="ARBA" id="ARBA00012293"/>
    </source>
</evidence>
<evidence type="ECO:0000256" key="6">
    <source>
        <dbReference type="ARBA" id="ARBA00022666"/>
    </source>
</evidence>
<evidence type="ECO:0000256" key="2">
    <source>
        <dbReference type="ARBA" id="ARBA00004767"/>
    </source>
</evidence>
<dbReference type="EC" id="1.14.20.7" evidence="3"/>
<evidence type="ECO:0000313" key="13">
    <source>
        <dbReference type="EMBL" id="SME90057.1"/>
    </source>
</evidence>
<dbReference type="PANTHER" id="PTHR47990">
    <property type="entry name" value="2-OXOGLUTARATE (2OG) AND FE(II)-DEPENDENT OXYGENASE SUPERFAMILY PROTEIN-RELATED"/>
    <property type="match status" value="1"/>
</dbReference>
<dbReference type="GO" id="GO:0009693">
    <property type="term" value="P:ethylene biosynthetic process"/>
    <property type="evidence" value="ECO:0007669"/>
    <property type="project" value="UniProtKB-KW"/>
</dbReference>
<accession>A0A1Y6B8L0</accession>
<dbReference type="InterPro" id="IPR044861">
    <property type="entry name" value="IPNS-like_FE2OG_OXY"/>
</dbReference>
<dbReference type="PRINTS" id="PR00682">
    <property type="entry name" value="IPNSYNTHASE"/>
</dbReference>
<dbReference type="Pfam" id="PF14226">
    <property type="entry name" value="DIOX_N"/>
    <property type="match status" value="1"/>
</dbReference>